<evidence type="ECO:0000256" key="4">
    <source>
        <dbReference type="ARBA" id="ARBA00022832"/>
    </source>
</evidence>
<feature type="binding site" evidence="10">
    <location>
        <position position="12"/>
    </location>
    <ligand>
        <name>NAD(+)</name>
        <dbReference type="ChEBI" id="CHEBI:57540"/>
    </ligand>
</feature>
<keyword evidence="8 10" id="KW-0520">NAD</keyword>
<evidence type="ECO:0000256" key="6">
    <source>
        <dbReference type="ARBA" id="ARBA00023098"/>
    </source>
</evidence>
<keyword evidence="4" id="KW-0276">Fatty acid metabolism</keyword>
<keyword evidence="7 8" id="KW-0275">Fatty acid biosynthesis</keyword>
<keyword evidence="5 8" id="KW-0560">Oxidoreductase</keyword>
<feature type="binding site" evidence="10">
    <location>
        <begin position="18"/>
        <end position="19"/>
    </location>
    <ligand>
        <name>NAD(+)</name>
        <dbReference type="ChEBI" id="CHEBI:57540"/>
    </ligand>
</feature>
<evidence type="ECO:0000256" key="2">
    <source>
        <dbReference type="ARBA" id="ARBA00009233"/>
    </source>
</evidence>
<evidence type="ECO:0000256" key="5">
    <source>
        <dbReference type="ARBA" id="ARBA00023002"/>
    </source>
</evidence>
<comment type="pathway">
    <text evidence="1">Lipid metabolism; fatty acid biosynthesis.</text>
</comment>
<name>A0A6S6UHY4_9BACT</name>
<organism evidence="11">
    <name type="scientific">uncultured Aureispira sp</name>
    <dbReference type="NCBI Taxonomy" id="1331704"/>
    <lineage>
        <taxon>Bacteria</taxon>
        <taxon>Pseudomonadati</taxon>
        <taxon>Bacteroidota</taxon>
        <taxon>Saprospiria</taxon>
        <taxon>Saprospirales</taxon>
        <taxon>Saprospiraceae</taxon>
        <taxon>Aureispira</taxon>
        <taxon>environmental samples</taxon>
    </lineage>
</organism>
<dbReference type="Gene3D" id="3.40.50.720">
    <property type="entry name" value="NAD(P)-binding Rossmann-like Domain"/>
    <property type="match status" value="1"/>
</dbReference>
<dbReference type="InterPro" id="IPR002347">
    <property type="entry name" value="SDR_fam"/>
</dbReference>
<reference evidence="11" key="1">
    <citation type="submission" date="2020-01" db="EMBL/GenBank/DDBJ databases">
        <authorList>
            <person name="Meier V. D."/>
            <person name="Meier V D."/>
        </authorList>
    </citation>
    <scope>NUCLEOTIDE SEQUENCE</scope>
    <source>
        <strain evidence="11">HLG_WM_MAG_10</strain>
    </source>
</reference>
<dbReference type="InterPro" id="IPR014358">
    <property type="entry name" value="Enoyl-ACP_Rdtase_NADH"/>
</dbReference>
<dbReference type="PANTHER" id="PTHR43159:SF2">
    <property type="entry name" value="ENOYL-[ACYL-CARRIER-PROTEIN] REDUCTASE [NADH], CHLOROPLASTIC"/>
    <property type="match status" value="1"/>
</dbReference>
<comment type="similarity">
    <text evidence="2 8">Belongs to the short-chain dehydrogenases/reductases (SDR) family. FabI subfamily.</text>
</comment>
<evidence type="ECO:0000256" key="10">
    <source>
        <dbReference type="PIRSR" id="PIRSR000094-3"/>
    </source>
</evidence>
<sequence length="269" mass="29806">MILKGKKGIIFGALDDKSIAWKVAEACVAEGAEIVLTNAPVAFRMPGDTNIKILAEQLNCPAIPADATRIDDLEKLIDQSMEHLGGKIDFVLHSIGMSINIRKGKPYTDLNHDFMQKSFDISSLSFHKLMQSLWKKDAMNDWGSVLALTYIGAQRVFPHYAEMAEAKSMLESFARSFGYHFGERNNIRVNTISQSPTFTTAGAGIEGFQEFLDYSEKMSPIGNAPSEACAKYCVSLFSDYTRYVTMQNLYHDGGFSNMGMNPAILNDKA</sequence>
<evidence type="ECO:0000256" key="3">
    <source>
        <dbReference type="ARBA" id="ARBA00022516"/>
    </source>
</evidence>
<dbReference type="Pfam" id="PF13561">
    <property type="entry name" value="adh_short_C2"/>
    <property type="match status" value="1"/>
</dbReference>
<feature type="active site" description="Proton acceptor" evidence="9">
    <location>
        <position position="160"/>
    </location>
</feature>
<feature type="binding site" evidence="10">
    <location>
        <position position="95"/>
    </location>
    <ligand>
        <name>NAD(+)</name>
        <dbReference type="ChEBI" id="CHEBI:57540"/>
    </ligand>
</feature>
<feature type="active site" description="Proton acceptor" evidence="9">
    <location>
        <position position="150"/>
    </location>
</feature>
<evidence type="ECO:0000313" key="11">
    <source>
        <dbReference type="EMBL" id="CAA6826859.1"/>
    </source>
</evidence>
<dbReference type="AlphaFoldDB" id="A0A6S6UHY4"/>
<gene>
    <name evidence="11" type="ORF">HELGO_WM20982</name>
</gene>
<dbReference type="InterPro" id="IPR036291">
    <property type="entry name" value="NAD(P)-bd_dom_sf"/>
</dbReference>
<dbReference type="EC" id="1.3.1.9" evidence="8"/>
<comment type="catalytic activity">
    <reaction evidence="8">
        <text>a 2,3-saturated acyl-[ACP] + NAD(+) = a (2E)-enoyl-[ACP] + NADH + H(+)</text>
        <dbReference type="Rhea" id="RHEA:10240"/>
        <dbReference type="Rhea" id="RHEA-COMP:9925"/>
        <dbReference type="Rhea" id="RHEA-COMP:9926"/>
        <dbReference type="ChEBI" id="CHEBI:15378"/>
        <dbReference type="ChEBI" id="CHEBI:57540"/>
        <dbReference type="ChEBI" id="CHEBI:57945"/>
        <dbReference type="ChEBI" id="CHEBI:78784"/>
        <dbReference type="ChEBI" id="CHEBI:78785"/>
        <dbReference type="EC" id="1.3.1.9"/>
    </reaction>
</comment>
<dbReference type="PANTHER" id="PTHR43159">
    <property type="entry name" value="ENOYL-[ACYL-CARRIER-PROTEIN] REDUCTASE"/>
    <property type="match status" value="1"/>
</dbReference>
<proteinExistence type="inferred from homology"/>
<dbReference type="GO" id="GO:0004318">
    <property type="term" value="F:enoyl-[acyl-carrier-protein] reductase (NADH) activity"/>
    <property type="evidence" value="ECO:0007669"/>
    <property type="project" value="UniProtKB-EC"/>
</dbReference>
<keyword evidence="3 8" id="KW-0444">Lipid biosynthesis</keyword>
<dbReference type="GO" id="GO:0006633">
    <property type="term" value="P:fatty acid biosynthetic process"/>
    <property type="evidence" value="ECO:0007669"/>
    <property type="project" value="UniProtKB-KW"/>
</dbReference>
<evidence type="ECO:0000256" key="7">
    <source>
        <dbReference type="ARBA" id="ARBA00023160"/>
    </source>
</evidence>
<dbReference type="EMBL" id="CACVAQ010000388">
    <property type="protein sequence ID" value="CAA6826859.1"/>
    <property type="molecule type" value="Genomic_DNA"/>
</dbReference>
<dbReference type="SUPFAM" id="SSF51735">
    <property type="entry name" value="NAD(P)-binding Rossmann-fold domains"/>
    <property type="match status" value="1"/>
</dbReference>
<feature type="binding site" evidence="10">
    <location>
        <position position="167"/>
    </location>
    <ligand>
        <name>NAD(+)</name>
        <dbReference type="ChEBI" id="CHEBI:57540"/>
    </ligand>
</feature>
<evidence type="ECO:0000256" key="1">
    <source>
        <dbReference type="ARBA" id="ARBA00005194"/>
    </source>
</evidence>
<keyword evidence="6" id="KW-0443">Lipid metabolism</keyword>
<evidence type="ECO:0000256" key="9">
    <source>
        <dbReference type="PIRSR" id="PIRSR000094-1"/>
    </source>
</evidence>
<dbReference type="PIRSF" id="PIRSF000094">
    <property type="entry name" value="Enoyl-ACP_rdct"/>
    <property type="match status" value="1"/>
</dbReference>
<accession>A0A6S6UHY4</accession>
<protein>
    <recommendedName>
        <fullName evidence="8">Enoyl-[acyl-carrier-protein] reductase [NADH]</fullName>
        <ecNumber evidence="8">1.3.1.9</ecNumber>
    </recommendedName>
</protein>
<evidence type="ECO:0000256" key="8">
    <source>
        <dbReference type="PIRNR" id="PIRNR000094"/>
    </source>
</evidence>